<feature type="chain" id="PRO_5008593473" description="Type 1 fimbrial protein" evidence="1">
    <location>
        <begin position="18"/>
        <end position="94"/>
    </location>
</feature>
<comment type="caution">
    <text evidence="2">The sequence shown here is derived from an EMBL/GenBank/DDBJ whole genome shotgun (WGS) entry which is preliminary data.</text>
</comment>
<keyword evidence="3" id="KW-1185">Reference proteome</keyword>
<evidence type="ECO:0000256" key="1">
    <source>
        <dbReference type="SAM" id="SignalP"/>
    </source>
</evidence>
<name>A0A1B7HY09_9ENTR</name>
<evidence type="ECO:0000313" key="2">
    <source>
        <dbReference type="EMBL" id="OAT20564.1"/>
    </source>
</evidence>
<keyword evidence="1" id="KW-0732">Signal</keyword>
<sequence length="94" mass="10254">MLLPILVLAFPLLNAHASGGVIHFQGAIVEDGCLLSHQEQSVKFSCTQNGKPVVQTIALNKLNNYTASGDAPFSTKMRYIDAQHQLAVLEVTYR</sequence>
<proteinExistence type="predicted"/>
<dbReference type="PATRIC" id="fig|1354255.3.peg.743"/>
<dbReference type="AlphaFoldDB" id="A0A1B7HY09"/>
<feature type="signal peptide" evidence="1">
    <location>
        <begin position="1"/>
        <end position="17"/>
    </location>
</feature>
<dbReference type="EMBL" id="LXEO01000009">
    <property type="protein sequence ID" value="OAT20564.1"/>
    <property type="molecule type" value="Genomic_DNA"/>
</dbReference>
<organism evidence="2 3">
    <name type="scientific">Buttiauxella noackiae ATCC 51607</name>
    <dbReference type="NCBI Taxonomy" id="1354255"/>
    <lineage>
        <taxon>Bacteria</taxon>
        <taxon>Pseudomonadati</taxon>
        <taxon>Pseudomonadota</taxon>
        <taxon>Gammaproteobacteria</taxon>
        <taxon>Enterobacterales</taxon>
        <taxon>Enterobacteriaceae</taxon>
        <taxon>Buttiauxella</taxon>
    </lineage>
</organism>
<dbReference type="Proteomes" id="UP000078286">
    <property type="component" value="Unassembled WGS sequence"/>
</dbReference>
<protein>
    <recommendedName>
        <fullName evidence="4">Type 1 fimbrial protein</fullName>
    </recommendedName>
</protein>
<accession>A0A1B7HY09</accession>
<evidence type="ECO:0000313" key="3">
    <source>
        <dbReference type="Proteomes" id="UP000078286"/>
    </source>
</evidence>
<gene>
    <name evidence="2" type="ORF">M979_0725</name>
</gene>
<evidence type="ECO:0008006" key="4">
    <source>
        <dbReference type="Google" id="ProtNLM"/>
    </source>
</evidence>
<reference evidence="2 3" key="1">
    <citation type="submission" date="2016-04" db="EMBL/GenBank/DDBJ databases">
        <title>ATOL: Assembling a taxonomically balanced genome-scale reconstruction of the evolutionary history of the Enterobacteriaceae.</title>
        <authorList>
            <person name="Plunkett G.III."/>
            <person name="Neeno-Eckwall E.C."/>
            <person name="Glasner J.D."/>
            <person name="Perna N.T."/>
        </authorList>
    </citation>
    <scope>NUCLEOTIDE SEQUENCE [LARGE SCALE GENOMIC DNA]</scope>
    <source>
        <strain evidence="2 3">ATCC 51607</strain>
    </source>
</reference>